<evidence type="ECO:0000259" key="5">
    <source>
        <dbReference type="Pfam" id="PF00535"/>
    </source>
</evidence>
<keyword evidence="3" id="KW-0808">Transferase</keyword>
<feature type="domain" description="Glycosyltransferase 2-like" evidence="5">
    <location>
        <begin position="3"/>
        <end position="159"/>
    </location>
</feature>
<reference evidence="6 7" key="1">
    <citation type="journal article" date="2015" name="Nature">
        <title>rRNA introns, odd ribosomes, and small enigmatic genomes across a large radiation of phyla.</title>
        <authorList>
            <person name="Brown C.T."/>
            <person name="Hug L.A."/>
            <person name="Thomas B.C."/>
            <person name="Sharon I."/>
            <person name="Castelle C.J."/>
            <person name="Singh A."/>
            <person name="Wilkins M.J."/>
            <person name="Williams K.H."/>
            <person name="Banfield J.F."/>
        </authorList>
    </citation>
    <scope>NUCLEOTIDE SEQUENCE [LARGE SCALE GENOMIC DNA]</scope>
</reference>
<evidence type="ECO:0000313" key="7">
    <source>
        <dbReference type="Proteomes" id="UP000033995"/>
    </source>
</evidence>
<keyword evidence="4" id="KW-1133">Transmembrane helix</keyword>
<evidence type="ECO:0000256" key="3">
    <source>
        <dbReference type="ARBA" id="ARBA00022679"/>
    </source>
</evidence>
<accession>A0A0G0CAW4</accession>
<dbReference type="PANTHER" id="PTHR43630">
    <property type="entry name" value="POLY-BETA-1,6-N-ACETYL-D-GLUCOSAMINE SYNTHASE"/>
    <property type="match status" value="1"/>
</dbReference>
<feature type="transmembrane region" description="Helical" evidence="4">
    <location>
        <begin position="250"/>
        <end position="274"/>
    </location>
</feature>
<evidence type="ECO:0000313" key="6">
    <source>
        <dbReference type="EMBL" id="KKP48350.1"/>
    </source>
</evidence>
<organism evidence="6 7">
    <name type="scientific">Candidatus Woesebacteria bacterium GW2011_GWA2_33_28</name>
    <dbReference type="NCBI Taxonomy" id="1618561"/>
    <lineage>
        <taxon>Bacteria</taxon>
        <taxon>Candidatus Woeseibacteriota</taxon>
    </lineage>
</organism>
<keyword evidence="4" id="KW-0812">Transmembrane</keyword>
<dbReference type="AlphaFoldDB" id="A0A0G0CAW4"/>
<dbReference type="InterPro" id="IPR001173">
    <property type="entry name" value="Glyco_trans_2-like"/>
</dbReference>
<comment type="similarity">
    <text evidence="1">Belongs to the glycosyltransferase 2 family.</text>
</comment>
<gene>
    <name evidence="6" type="ORF">UR38_C0001G0146</name>
</gene>
<dbReference type="GO" id="GO:0016757">
    <property type="term" value="F:glycosyltransferase activity"/>
    <property type="evidence" value="ECO:0007669"/>
    <property type="project" value="UniProtKB-KW"/>
</dbReference>
<dbReference type="Proteomes" id="UP000033995">
    <property type="component" value="Unassembled WGS sequence"/>
</dbReference>
<keyword evidence="2" id="KW-0328">Glycosyltransferase</keyword>
<evidence type="ECO:0000256" key="4">
    <source>
        <dbReference type="SAM" id="Phobius"/>
    </source>
</evidence>
<evidence type="ECO:0000256" key="1">
    <source>
        <dbReference type="ARBA" id="ARBA00006739"/>
    </source>
</evidence>
<protein>
    <recommendedName>
        <fullName evidence="5">Glycosyltransferase 2-like domain-containing protein</fullName>
    </recommendedName>
</protein>
<comment type="caution">
    <text evidence="6">The sequence shown here is derived from an EMBL/GenBank/DDBJ whole genome shotgun (WGS) entry which is preliminary data.</text>
</comment>
<dbReference type="SUPFAM" id="SSF53448">
    <property type="entry name" value="Nucleotide-diphospho-sugar transferases"/>
    <property type="match status" value="1"/>
</dbReference>
<sequence length="280" mass="31968">MISVIIPTYNEEDVISDCLLSLSKQSFKDFEVIVVDDGSVDNSKIKIQNSKIQFKNLKLILLGQDHKGAGNARNLGAKHANGDILVFVDADMTFDKNFIKMLAKPIITGKLKGVFSKEEHVSNWSNVWSRCWNINEGWEDKKRHPKKYPDYQPVFRAILKSEFNKVGGFTPGGYDDDWSLSKKLGYEAFFSPKAVFFHKNPEGLKEIFNHAKWVGKRQYKLGLLGYLIGLIRSSFPVSLFIGFVKSVLSFNFYFLIFKLVYDFGIFVGIINFMFTKKGAK</sequence>
<proteinExistence type="inferred from homology"/>
<keyword evidence="4" id="KW-0472">Membrane</keyword>
<name>A0A0G0CAW4_9BACT</name>
<dbReference type="PANTHER" id="PTHR43630:SF1">
    <property type="entry name" value="POLY-BETA-1,6-N-ACETYL-D-GLUCOSAMINE SYNTHASE"/>
    <property type="match status" value="1"/>
</dbReference>
<dbReference type="Pfam" id="PF00535">
    <property type="entry name" value="Glycos_transf_2"/>
    <property type="match status" value="1"/>
</dbReference>
<feature type="transmembrane region" description="Helical" evidence="4">
    <location>
        <begin position="221"/>
        <end position="244"/>
    </location>
</feature>
<dbReference type="InterPro" id="IPR029044">
    <property type="entry name" value="Nucleotide-diphossugar_trans"/>
</dbReference>
<dbReference type="EMBL" id="LBOZ01000001">
    <property type="protein sequence ID" value="KKP48350.1"/>
    <property type="molecule type" value="Genomic_DNA"/>
</dbReference>
<dbReference type="Gene3D" id="3.90.550.10">
    <property type="entry name" value="Spore Coat Polysaccharide Biosynthesis Protein SpsA, Chain A"/>
    <property type="match status" value="1"/>
</dbReference>
<dbReference type="CDD" id="cd00761">
    <property type="entry name" value="Glyco_tranf_GTA_type"/>
    <property type="match status" value="1"/>
</dbReference>
<evidence type="ECO:0000256" key="2">
    <source>
        <dbReference type="ARBA" id="ARBA00022676"/>
    </source>
</evidence>